<proteinExistence type="predicted"/>
<accession>A0A4P7NU46</accession>
<organism evidence="1 2">
    <name type="scientific">Pyricularia oryzae</name>
    <name type="common">Rice blast fungus</name>
    <name type="synonym">Magnaporthe oryzae</name>
    <dbReference type="NCBI Taxonomy" id="318829"/>
    <lineage>
        <taxon>Eukaryota</taxon>
        <taxon>Fungi</taxon>
        <taxon>Dikarya</taxon>
        <taxon>Ascomycota</taxon>
        <taxon>Pezizomycotina</taxon>
        <taxon>Sordariomycetes</taxon>
        <taxon>Sordariomycetidae</taxon>
        <taxon>Magnaporthales</taxon>
        <taxon>Pyriculariaceae</taxon>
        <taxon>Pyricularia</taxon>
    </lineage>
</organism>
<gene>
    <name evidence="1" type="ORF">PoMZ_13034</name>
</gene>
<dbReference type="Proteomes" id="UP000294847">
    <property type="component" value="Chromosome 7"/>
</dbReference>
<protein>
    <submittedName>
        <fullName evidence="1">Uncharacterized protein</fullName>
    </submittedName>
</protein>
<reference evidence="1 2" key="1">
    <citation type="journal article" date="2019" name="Mol. Biol. Evol.">
        <title>Blast fungal genomes show frequent chromosomal changes, gene gains and losses, and effector gene turnover.</title>
        <authorList>
            <person name="Gomez Luciano L.B."/>
            <person name="Jason Tsai I."/>
            <person name="Chuma I."/>
            <person name="Tosa Y."/>
            <person name="Chen Y.H."/>
            <person name="Li J.Y."/>
            <person name="Li M.Y."/>
            <person name="Jade Lu M.Y."/>
            <person name="Nakayashiki H."/>
            <person name="Li W.H."/>
        </authorList>
    </citation>
    <scope>NUCLEOTIDE SEQUENCE [LARGE SCALE GENOMIC DNA]</scope>
    <source>
        <strain evidence="1">MZ5-1-6</strain>
    </source>
</reference>
<sequence>MDNVTEANTDIVKASGRTVDDVKILHCWSNWPGRREIAADMVPMPDNSHPWTAKEQLATTE</sequence>
<evidence type="ECO:0000313" key="1">
    <source>
        <dbReference type="EMBL" id="QBZ66065.1"/>
    </source>
</evidence>
<name>A0A4P7NU46_PYROR</name>
<dbReference type="AlphaFoldDB" id="A0A4P7NU46"/>
<dbReference type="EMBL" id="CP034210">
    <property type="protein sequence ID" value="QBZ66065.1"/>
    <property type="molecule type" value="Genomic_DNA"/>
</dbReference>
<evidence type="ECO:0000313" key="2">
    <source>
        <dbReference type="Proteomes" id="UP000294847"/>
    </source>
</evidence>